<dbReference type="PANTHER" id="PTHR10744">
    <property type="entry name" value="40S RIBOSOMAL PROTEIN S11 FAMILY MEMBER"/>
    <property type="match status" value="1"/>
</dbReference>
<protein>
    <recommendedName>
        <fullName evidence="5">30S ribosomal protein S17</fullName>
    </recommendedName>
</protein>
<sequence length="85" mass="10020">MEKSHKKRRLSGEVLSTKMQKTAVVEVKRIKINSRYQKRITLSSRFKAENPDNLFKEGDFVTIEETRPLSKDKRWLIIGKTKKIT</sequence>
<evidence type="ECO:0000256" key="4">
    <source>
        <dbReference type="RuleBase" id="RU003872"/>
    </source>
</evidence>
<evidence type="ECO:0000256" key="5">
    <source>
        <dbReference type="RuleBase" id="RU003873"/>
    </source>
</evidence>
<comment type="function">
    <text evidence="5">One of the primary rRNA binding proteins, it binds specifically to the 5'-end of 16S ribosomal.</text>
</comment>
<evidence type="ECO:0000256" key="3">
    <source>
        <dbReference type="ARBA" id="ARBA00023274"/>
    </source>
</evidence>
<evidence type="ECO:0000313" key="7">
    <source>
        <dbReference type="Proteomes" id="UP000178570"/>
    </source>
</evidence>
<keyword evidence="5" id="KW-0699">rRNA-binding</keyword>
<dbReference type="Gene3D" id="2.40.50.140">
    <property type="entry name" value="Nucleic acid-binding proteins"/>
    <property type="match status" value="1"/>
</dbReference>
<keyword evidence="2 4" id="KW-0689">Ribosomal protein</keyword>
<dbReference type="Proteomes" id="UP000178570">
    <property type="component" value="Unassembled WGS sequence"/>
</dbReference>
<dbReference type="GO" id="GO:0003735">
    <property type="term" value="F:structural constituent of ribosome"/>
    <property type="evidence" value="ECO:0007669"/>
    <property type="project" value="InterPro"/>
</dbReference>
<dbReference type="SUPFAM" id="SSF50249">
    <property type="entry name" value="Nucleic acid-binding proteins"/>
    <property type="match status" value="1"/>
</dbReference>
<evidence type="ECO:0000256" key="2">
    <source>
        <dbReference type="ARBA" id="ARBA00022980"/>
    </source>
</evidence>
<dbReference type="CDD" id="cd00364">
    <property type="entry name" value="Ribosomal_uS17"/>
    <property type="match status" value="1"/>
</dbReference>
<evidence type="ECO:0000313" key="6">
    <source>
        <dbReference type="EMBL" id="OGY40203.1"/>
    </source>
</evidence>
<dbReference type="STRING" id="1797529.A2570_02860"/>
<dbReference type="EMBL" id="MHHY01000009">
    <property type="protein sequence ID" value="OGY40203.1"/>
    <property type="molecule type" value="Genomic_DNA"/>
</dbReference>
<keyword evidence="5" id="KW-0694">RNA-binding</keyword>
<dbReference type="InterPro" id="IPR019979">
    <property type="entry name" value="Ribosomal_uS17_CS"/>
</dbReference>
<dbReference type="AlphaFoldDB" id="A0A1G1XJE0"/>
<proteinExistence type="inferred from homology"/>
<organism evidence="6 7">
    <name type="scientific">Candidatus Brennerbacteria bacterium RIFOXYD1_FULL_41_16</name>
    <dbReference type="NCBI Taxonomy" id="1797529"/>
    <lineage>
        <taxon>Bacteria</taxon>
        <taxon>Candidatus Brenneribacteriota</taxon>
    </lineage>
</organism>
<evidence type="ECO:0000256" key="1">
    <source>
        <dbReference type="ARBA" id="ARBA00010254"/>
    </source>
</evidence>
<dbReference type="GO" id="GO:0006412">
    <property type="term" value="P:translation"/>
    <property type="evidence" value="ECO:0007669"/>
    <property type="project" value="InterPro"/>
</dbReference>
<dbReference type="InterPro" id="IPR000266">
    <property type="entry name" value="Ribosomal_uS17"/>
</dbReference>
<dbReference type="PANTHER" id="PTHR10744:SF1">
    <property type="entry name" value="SMALL RIBOSOMAL SUBUNIT PROTEIN US17M"/>
    <property type="match status" value="1"/>
</dbReference>
<accession>A0A1G1XJE0</accession>
<dbReference type="GO" id="GO:0019843">
    <property type="term" value="F:rRNA binding"/>
    <property type="evidence" value="ECO:0007669"/>
    <property type="project" value="UniProtKB-KW"/>
</dbReference>
<dbReference type="PROSITE" id="PS00056">
    <property type="entry name" value="RIBOSOMAL_S17"/>
    <property type="match status" value="1"/>
</dbReference>
<comment type="similarity">
    <text evidence="1 4">Belongs to the universal ribosomal protein uS17 family.</text>
</comment>
<reference evidence="6 7" key="1">
    <citation type="journal article" date="2016" name="Nat. Commun.">
        <title>Thousands of microbial genomes shed light on interconnected biogeochemical processes in an aquifer system.</title>
        <authorList>
            <person name="Anantharaman K."/>
            <person name="Brown C.T."/>
            <person name="Hug L.A."/>
            <person name="Sharon I."/>
            <person name="Castelle C.J."/>
            <person name="Probst A.J."/>
            <person name="Thomas B.C."/>
            <person name="Singh A."/>
            <person name="Wilkins M.J."/>
            <person name="Karaoz U."/>
            <person name="Brodie E.L."/>
            <person name="Williams K.H."/>
            <person name="Hubbard S.S."/>
            <person name="Banfield J.F."/>
        </authorList>
    </citation>
    <scope>NUCLEOTIDE SEQUENCE [LARGE SCALE GENOMIC DNA]</scope>
</reference>
<dbReference type="InterPro" id="IPR012340">
    <property type="entry name" value="NA-bd_OB-fold"/>
</dbReference>
<dbReference type="PRINTS" id="PR00973">
    <property type="entry name" value="RIBOSOMALS17"/>
</dbReference>
<keyword evidence="3 4" id="KW-0687">Ribonucleoprotein</keyword>
<comment type="caution">
    <text evidence="6">The sequence shown here is derived from an EMBL/GenBank/DDBJ whole genome shotgun (WGS) entry which is preliminary data.</text>
</comment>
<dbReference type="GO" id="GO:0022627">
    <property type="term" value="C:cytosolic small ribosomal subunit"/>
    <property type="evidence" value="ECO:0007669"/>
    <property type="project" value="TreeGrafter"/>
</dbReference>
<dbReference type="NCBIfam" id="NF004123">
    <property type="entry name" value="PRK05610.1"/>
    <property type="match status" value="1"/>
</dbReference>
<name>A0A1G1XJE0_9BACT</name>
<gene>
    <name evidence="6" type="ORF">A2570_02860</name>
</gene>
<dbReference type="Pfam" id="PF00366">
    <property type="entry name" value="Ribosomal_S17"/>
    <property type="match status" value="1"/>
</dbReference>